<gene>
    <name evidence="4" type="primary">LOC140010186</name>
</gene>
<organism evidence="3 4">
    <name type="scientific">Coffea arabica</name>
    <name type="common">Arabian coffee</name>
    <dbReference type="NCBI Taxonomy" id="13443"/>
    <lineage>
        <taxon>Eukaryota</taxon>
        <taxon>Viridiplantae</taxon>
        <taxon>Streptophyta</taxon>
        <taxon>Embryophyta</taxon>
        <taxon>Tracheophyta</taxon>
        <taxon>Spermatophyta</taxon>
        <taxon>Magnoliopsida</taxon>
        <taxon>eudicotyledons</taxon>
        <taxon>Gunneridae</taxon>
        <taxon>Pentapetalae</taxon>
        <taxon>asterids</taxon>
        <taxon>lamiids</taxon>
        <taxon>Gentianales</taxon>
        <taxon>Rubiaceae</taxon>
        <taxon>Ixoroideae</taxon>
        <taxon>Gardenieae complex</taxon>
        <taxon>Bertiereae - Coffeeae clade</taxon>
        <taxon>Coffeeae</taxon>
        <taxon>Coffea</taxon>
    </lineage>
</organism>
<feature type="compositionally biased region" description="Basic residues" evidence="1">
    <location>
        <begin position="177"/>
        <end position="186"/>
    </location>
</feature>
<dbReference type="PANTHER" id="PTHR46929">
    <property type="entry name" value="EXPRESSED PROTEIN"/>
    <property type="match status" value="1"/>
</dbReference>
<sequence>MPDMKTAIAQQLVHMHRNREIALEKITSHVVPQITTMLTETFGVVFPRDTVQSKYYALQNLTKLYMSFKKRDTGMGWDSTNYTFMMDDERWNRLLQVNPRYNRFYNRSRLVFHLLEEVFMNRGVTRHFSSRFVISPPNSADELKLENTARCSRGKGIVDIDLAGEEEAVHVPQKGKEKVKKGKGKRKSDDMSTESFFPPSSP</sequence>
<protein>
    <recommendedName>
        <fullName evidence="2">Myb/SANT-like domain-containing protein</fullName>
    </recommendedName>
</protein>
<dbReference type="RefSeq" id="XP_071912792.1">
    <property type="nucleotide sequence ID" value="XM_072056691.1"/>
</dbReference>
<accession>A0ABM4UZS7</accession>
<dbReference type="PANTHER" id="PTHR46929:SF3">
    <property type="entry name" value="MYB_SANT-LIKE DOMAIN-CONTAINING PROTEIN"/>
    <property type="match status" value="1"/>
</dbReference>
<evidence type="ECO:0000313" key="4">
    <source>
        <dbReference type="RefSeq" id="XP_071912792.1"/>
    </source>
</evidence>
<name>A0ABM4UZS7_COFAR</name>
<feature type="domain" description="Myb/SANT-like" evidence="2">
    <location>
        <begin position="13"/>
        <end position="93"/>
    </location>
</feature>
<dbReference type="Proteomes" id="UP001652660">
    <property type="component" value="Chromosome 7c"/>
</dbReference>
<keyword evidence="3" id="KW-1185">Reference proteome</keyword>
<evidence type="ECO:0000313" key="3">
    <source>
        <dbReference type="Proteomes" id="UP001652660"/>
    </source>
</evidence>
<reference evidence="4" key="1">
    <citation type="submission" date="2025-08" db="UniProtKB">
        <authorList>
            <consortium name="RefSeq"/>
        </authorList>
    </citation>
    <scope>IDENTIFICATION</scope>
    <source>
        <tissue evidence="4">Leaves</tissue>
    </source>
</reference>
<proteinExistence type="predicted"/>
<dbReference type="Pfam" id="PF12776">
    <property type="entry name" value="Myb_DNA-bind_3"/>
    <property type="match status" value="1"/>
</dbReference>
<evidence type="ECO:0000256" key="1">
    <source>
        <dbReference type="SAM" id="MobiDB-lite"/>
    </source>
</evidence>
<dbReference type="InterPro" id="IPR024752">
    <property type="entry name" value="Myb/SANT-like_dom"/>
</dbReference>
<feature type="region of interest" description="Disordered" evidence="1">
    <location>
        <begin position="169"/>
        <end position="202"/>
    </location>
</feature>
<dbReference type="GeneID" id="140010186"/>
<evidence type="ECO:0000259" key="2">
    <source>
        <dbReference type="Pfam" id="PF12776"/>
    </source>
</evidence>